<proteinExistence type="predicted"/>
<evidence type="ECO:0000313" key="1">
    <source>
        <dbReference type="EMBL" id="OGI66672.1"/>
    </source>
</evidence>
<accession>A0A1F6VAL8</accession>
<evidence type="ECO:0000313" key="2">
    <source>
        <dbReference type="Proteomes" id="UP000179076"/>
    </source>
</evidence>
<name>A0A1F6VAL8_9PROT</name>
<comment type="caution">
    <text evidence="1">The sequence shown here is derived from an EMBL/GenBank/DDBJ whole genome shotgun (WGS) entry which is preliminary data.</text>
</comment>
<protein>
    <submittedName>
        <fullName evidence="1">Uncharacterized protein</fullName>
    </submittedName>
</protein>
<reference evidence="1 2" key="1">
    <citation type="journal article" date="2016" name="Nat. Commun.">
        <title>Thousands of microbial genomes shed light on interconnected biogeochemical processes in an aquifer system.</title>
        <authorList>
            <person name="Anantharaman K."/>
            <person name="Brown C.T."/>
            <person name="Hug L.A."/>
            <person name="Sharon I."/>
            <person name="Castelle C.J."/>
            <person name="Probst A.J."/>
            <person name="Thomas B.C."/>
            <person name="Singh A."/>
            <person name="Wilkins M.J."/>
            <person name="Karaoz U."/>
            <person name="Brodie E.L."/>
            <person name="Williams K.H."/>
            <person name="Hubbard S.S."/>
            <person name="Banfield J.F."/>
        </authorList>
    </citation>
    <scope>NUCLEOTIDE SEQUENCE [LARGE SCALE GENOMIC DNA]</scope>
</reference>
<sequence>MASARIAFASVRRESGEAPVAACGCDGAFMRGVSVSMSDGTGFGRACDPTWHGVGRNEDWARCDCFLKIRWPRR</sequence>
<dbReference type="Proteomes" id="UP000179076">
    <property type="component" value="Unassembled WGS sequence"/>
</dbReference>
<dbReference type="AlphaFoldDB" id="A0A1F6VAL8"/>
<dbReference type="EMBL" id="MFSP01000081">
    <property type="protein sequence ID" value="OGI66672.1"/>
    <property type="molecule type" value="Genomic_DNA"/>
</dbReference>
<organism evidence="1 2">
    <name type="scientific">Candidatus Muproteobacteria bacterium RBG_16_60_9</name>
    <dbReference type="NCBI Taxonomy" id="1817755"/>
    <lineage>
        <taxon>Bacteria</taxon>
        <taxon>Pseudomonadati</taxon>
        <taxon>Pseudomonadota</taxon>
        <taxon>Candidatus Muproteobacteria</taxon>
    </lineage>
</organism>
<gene>
    <name evidence="1" type="ORF">A2W18_11625</name>
</gene>